<organism evidence="4 5">
    <name type="scientific">Erythrobacter insulae</name>
    <dbReference type="NCBI Taxonomy" id="2584124"/>
    <lineage>
        <taxon>Bacteria</taxon>
        <taxon>Pseudomonadati</taxon>
        <taxon>Pseudomonadota</taxon>
        <taxon>Alphaproteobacteria</taxon>
        <taxon>Sphingomonadales</taxon>
        <taxon>Erythrobacteraceae</taxon>
        <taxon>Erythrobacter/Porphyrobacter group</taxon>
        <taxon>Erythrobacter</taxon>
    </lineage>
</organism>
<dbReference type="Pfam" id="PF02563">
    <property type="entry name" value="Poly_export"/>
    <property type="match status" value="1"/>
</dbReference>
<evidence type="ECO:0000313" key="5">
    <source>
        <dbReference type="Proteomes" id="UP000316343"/>
    </source>
</evidence>
<feature type="domain" description="Polysaccharide export protein N-terminal" evidence="3">
    <location>
        <begin position="43"/>
        <end position="118"/>
    </location>
</feature>
<evidence type="ECO:0000259" key="3">
    <source>
        <dbReference type="Pfam" id="PF02563"/>
    </source>
</evidence>
<proteinExistence type="predicted"/>
<comment type="caution">
    <text evidence="4">The sequence shown here is derived from an EMBL/GenBank/DDBJ whole genome shotgun (WGS) entry which is preliminary data.</text>
</comment>
<feature type="signal peptide" evidence="2">
    <location>
        <begin position="1"/>
        <end position="21"/>
    </location>
</feature>
<dbReference type="InterPro" id="IPR003715">
    <property type="entry name" value="Poly_export_N"/>
</dbReference>
<dbReference type="PANTHER" id="PTHR33619:SF3">
    <property type="entry name" value="POLYSACCHARIDE EXPORT PROTEIN GFCE-RELATED"/>
    <property type="match status" value="1"/>
</dbReference>
<keyword evidence="5" id="KW-1185">Reference proteome</keyword>
<evidence type="ECO:0000256" key="1">
    <source>
        <dbReference type="ARBA" id="ARBA00022729"/>
    </source>
</evidence>
<dbReference type="PANTHER" id="PTHR33619">
    <property type="entry name" value="POLYSACCHARIDE EXPORT PROTEIN GFCE-RELATED"/>
    <property type="match status" value="1"/>
</dbReference>
<dbReference type="OrthoDB" id="9808421at2"/>
<dbReference type="GO" id="GO:0015159">
    <property type="term" value="F:polysaccharide transmembrane transporter activity"/>
    <property type="evidence" value="ECO:0007669"/>
    <property type="project" value="InterPro"/>
</dbReference>
<protein>
    <submittedName>
        <fullName evidence="4">Polysaccharide export protein</fullName>
    </submittedName>
</protein>
<name>A0A547PED6_9SPHN</name>
<evidence type="ECO:0000313" key="4">
    <source>
        <dbReference type="EMBL" id="TRD12511.1"/>
    </source>
</evidence>
<dbReference type="Proteomes" id="UP000316343">
    <property type="component" value="Unassembled WGS sequence"/>
</dbReference>
<gene>
    <name evidence="4" type="ORF">FGU71_11985</name>
</gene>
<accession>A0A547PED6</accession>
<dbReference type="InterPro" id="IPR049712">
    <property type="entry name" value="Poly_export"/>
</dbReference>
<dbReference type="AlphaFoldDB" id="A0A547PED6"/>
<dbReference type="NCBIfam" id="TIGR03027">
    <property type="entry name" value="pepcterm_export"/>
    <property type="match status" value="1"/>
</dbReference>
<dbReference type="Gene3D" id="3.30.1950.10">
    <property type="entry name" value="wza like domain"/>
    <property type="match status" value="1"/>
</dbReference>
<dbReference type="RefSeq" id="WP_142788783.1">
    <property type="nucleotide sequence ID" value="NZ_VHJK01000001.1"/>
</dbReference>
<keyword evidence="1 2" id="KW-0732">Signal</keyword>
<reference evidence="4 5" key="1">
    <citation type="submission" date="2019-06" db="EMBL/GenBank/DDBJ databases">
        <title>Erythrobacter insulae sp. nov., isolated from a tidal flat.</title>
        <authorList>
            <person name="Yoon J.-H."/>
        </authorList>
    </citation>
    <scope>NUCLEOTIDE SEQUENCE [LARGE SCALE GENOMIC DNA]</scope>
    <source>
        <strain evidence="4 5">JBTF-M21</strain>
    </source>
</reference>
<feature type="chain" id="PRO_5021879124" evidence="2">
    <location>
        <begin position="22"/>
        <end position="215"/>
    </location>
</feature>
<dbReference type="EMBL" id="VHJK01000001">
    <property type="protein sequence ID" value="TRD12511.1"/>
    <property type="molecule type" value="Genomic_DNA"/>
</dbReference>
<dbReference type="InterPro" id="IPR017477">
    <property type="entry name" value="PEP-CTERM_polysacc_export"/>
</dbReference>
<sequence>MFTPLSFSRFAGIVFAPFALAACASPPGTQLPAATFNTQSAQAPTDDYILGPLDQITVHVWRNPELSAEDIQVRPDGKITIPLVQDMVAVGKTPTQLQEDIKTELSEYIEQPIVSVIVNEFNGALPQLIRITGAGAVPAALAYRANMTVLDAMIAVGGLGEFAAGNRATLTRFDGKAGKNKIYRLRLKDLLNKGDATANVALKPGDTISIPESRF</sequence>
<evidence type="ECO:0000256" key="2">
    <source>
        <dbReference type="SAM" id="SignalP"/>
    </source>
</evidence>